<dbReference type="EMBL" id="PJEX01000294">
    <property type="protein sequence ID" value="TKW51595.1"/>
    <property type="molecule type" value="Genomic_DNA"/>
</dbReference>
<dbReference type="PANTHER" id="PTHR40260">
    <property type="entry name" value="BLR8190 PROTEIN"/>
    <property type="match status" value="1"/>
</dbReference>
<dbReference type="InterPro" id="IPR009799">
    <property type="entry name" value="EthD_dom"/>
</dbReference>
<organism evidence="3 4">
    <name type="scientific">Colletotrichum tanaceti</name>
    <dbReference type="NCBI Taxonomy" id="1306861"/>
    <lineage>
        <taxon>Eukaryota</taxon>
        <taxon>Fungi</taxon>
        <taxon>Dikarya</taxon>
        <taxon>Ascomycota</taxon>
        <taxon>Pezizomycotina</taxon>
        <taxon>Sordariomycetes</taxon>
        <taxon>Hypocreomycetidae</taxon>
        <taxon>Glomerellales</taxon>
        <taxon>Glomerellaceae</taxon>
        <taxon>Colletotrichum</taxon>
        <taxon>Colletotrichum destructivum species complex</taxon>
    </lineage>
</organism>
<comment type="similarity">
    <text evidence="1">Belongs to the tpcK family.</text>
</comment>
<dbReference type="PANTHER" id="PTHR40260:SF2">
    <property type="entry name" value="BLR8190 PROTEIN"/>
    <property type="match status" value="1"/>
</dbReference>
<protein>
    <recommendedName>
        <fullName evidence="2">EthD domain-containing protein</fullName>
    </recommendedName>
</protein>
<gene>
    <name evidence="3" type="ORF">CTA1_2067</name>
</gene>
<comment type="caution">
    <text evidence="3">The sequence shown here is derived from an EMBL/GenBank/DDBJ whole genome shotgun (WGS) entry which is preliminary data.</text>
</comment>
<dbReference type="GO" id="GO:0016491">
    <property type="term" value="F:oxidoreductase activity"/>
    <property type="evidence" value="ECO:0007669"/>
    <property type="project" value="InterPro"/>
</dbReference>
<dbReference type="SUPFAM" id="SSF54909">
    <property type="entry name" value="Dimeric alpha+beta barrel"/>
    <property type="match status" value="1"/>
</dbReference>
<dbReference type="Gene3D" id="3.30.70.100">
    <property type="match status" value="1"/>
</dbReference>
<evidence type="ECO:0000259" key="2">
    <source>
        <dbReference type="Pfam" id="PF07110"/>
    </source>
</evidence>
<dbReference type="InterPro" id="IPR011008">
    <property type="entry name" value="Dimeric_a/b-barrel"/>
</dbReference>
<keyword evidence="4" id="KW-1185">Reference proteome</keyword>
<name>A0A4U6X8B0_9PEZI</name>
<proteinExistence type="inferred from homology"/>
<dbReference type="Pfam" id="PF07110">
    <property type="entry name" value="EthD"/>
    <property type="match status" value="1"/>
</dbReference>
<dbReference type="NCBIfam" id="TIGR02118">
    <property type="entry name" value="EthD family reductase"/>
    <property type="match status" value="1"/>
</dbReference>
<dbReference type="Proteomes" id="UP000310108">
    <property type="component" value="Unassembled WGS sequence"/>
</dbReference>
<sequence>MTVTVSVLYPNEADAKYDVDYYVNSHMPMAAAQWKSSGLVSWTVTKYHPGPGGKESKFAFAGVLTFESLEAVHKALASPETAVVMKDVPNYSNKEPEFLIGEDIKNTAA</sequence>
<accession>A0A4U6X8B0</accession>
<dbReference type="STRING" id="1306861.A0A4U6X8B0"/>
<dbReference type="AlphaFoldDB" id="A0A4U6X8B0"/>
<reference evidence="3 4" key="1">
    <citation type="journal article" date="2019" name="PLoS ONE">
        <title>Comparative genome analysis indicates high evolutionary potential of pathogenicity genes in Colletotrichum tanaceti.</title>
        <authorList>
            <person name="Lelwala R.V."/>
            <person name="Korhonen P.K."/>
            <person name="Young N.D."/>
            <person name="Scott J.B."/>
            <person name="Ades P.A."/>
            <person name="Gasser R.B."/>
            <person name="Taylor P.W.J."/>
        </authorList>
    </citation>
    <scope>NUCLEOTIDE SEQUENCE [LARGE SCALE GENOMIC DNA]</scope>
    <source>
        <strain evidence="3">BRIP57314</strain>
    </source>
</reference>
<evidence type="ECO:0000256" key="1">
    <source>
        <dbReference type="ARBA" id="ARBA00005986"/>
    </source>
</evidence>
<feature type="domain" description="EthD" evidence="2">
    <location>
        <begin position="19"/>
        <end position="94"/>
    </location>
</feature>
<evidence type="ECO:0000313" key="3">
    <source>
        <dbReference type="EMBL" id="TKW51595.1"/>
    </source>
</evidence>
<evidence type="ECO:0000313" key="4">
    <source>
        <dbReference type="Proteomes" id="UP000310108"/>
    </source>
</evidence>